<dbReference type="RefSeq" id="WP_197311620.1">
    <property type="nucleotide sequence ID" value="NZ_JADZLT010000050.1"/>
</dbReference>
<dbReference type="PROSITE" id="PS50885">
    <property type="entry name" value="HAMP"/>
    <property type="match status" value="1"/>
</dbReference>
<evidence type="ECO:0000313" key="19">
    <source>
        <dbReference type="EMBL" id="MBH0238557.1"/>
    </source>
</evidence>
<dbReference type="InterPro" id="IPR036890">
    <property type="entry name" value="HATPase_C_sf"/>
</dbReference>
<organism evidence="19 20">
    <name type="scientific">Methylobrevis albus</name>
    <dbReference type="NCBI Taxonomy" id="2793297"/>
    <lineage>
        <taxon>Bacteria</taxon>
        <taxon>Pseudomonadati</taxon>
        <taxon>Pseudomonadota</taxon>
        <taxon>Alphaproteobacteria</taxon>
        <taxon>Hyphomicrobiales</taxon>
        <taxon>Pleomorphomonadaceae</taxon>
        <taxon>Methylobrevis</taxon>
    </lineage>
</organism>
<dbReference type="AlphaFoldDB" id="A0A931I2D6"/>
<keyword evidence="7" id="KW-0808">Transferase</keyword>
<dbReference type="InterPro" id="IPR036097">
    <property type="entry name" value="HisK_dim/P_sf"/>
</dbReference>
<evidence type="ECO:0000256" key="2">
    <source>
        <dbReference type="ARBA" id="ARBA00004429"/>
    </source>
</evidence>
<dbReference type="PANTHER" id="PTHR44936">
    <property type="entry name" value="SENSOR PROTEIN CREC"/>
    <property type="match status" value="1"/>
</dbReference>
<accession>A0A931I2D6</accession>
<keyword evidence="5" id="KW-0997">Cell inner membrane</keyword>
<gene>
    <name evidence="19" type="ORF">I5731_12045</name>
</gene>
<evidence type="ECO:0000256" key="12">
    <source>
        <dbReference type="ARBA" id="ARBA00022989"/>
    </source>
</evidence>
<dbReference type="Pfam" id="PF02518">
    <property type="entry name" value="HATPase_c"/>
    <property type="match status" value="1"/>
</dbReference>
<feature type="domain" description="HAMP" evidence="18">
    <location>
        <begin position="242"/>
        <end position="294"/>
    </location>
</feature>
<protein>
    <recommendedName>
        <fullName evidence="3">histidine kinase</fullName>
        <ecNumber evidence="3">2.7.13.3</ecNumber>
    </recommendedName>
</protein>
<dbReference type="SMART" id="SM00387">
    <property type="entry name" value="HATPase_c"/>
    <property type="match status" value="1"/>
</dbReference>
<dbReference type="SMART" id="SM00304">
    <property type="entry name" value="HAMP"/>
    <property type="match status" value="1"/>
</dbReference>
<evidence type="ECO:0000313" key="20">
    <source>
        <dbReference type="Proteomes" id="UP000631694"/>
    </source>
</evidence>
<evidence type="ECO:0000256" key="5">
    <source>
        <dbReference type="ARBA" id="ARBA00022519"/>
    </source>
</evidence>
<keyword evidence="13" id="KW-0902">Two-component regulatory system</keyword>
<keyword evidence="12 16" id="KW-1133">Transmembrane helix</keyword>
<dbReference type="CDD" id="cd06225">
    <property type="entry name" value="HAMP"/>
    <property type="match status" value="1"/>
</dbReference>
<dbReference type="CDD" id="cd00082">
    <property type="entry name" value="HisKA"/>
    <property type="match status" value="1"/>
</dbReference>
<evidence type="ECO:0000256" key="7">
    <source>
        <dbReference type="ARBA" id="ARBA00022679"/>
    </source>
</evidence>
<keyword evidence="8 16" id="KW-0812">Transmembrane</keyword>
<reference evidence="19" key="1">
    <citation type="submission" date="2020-12" db="EMBL/GenBank/DDBJ databases">
        <title>Methylobrevis albus sp. nov., isolated from fresh water lack sediment.</title>
        <authorList>
            <person name="Zou Q."/>
        </authorList>
    </citation>
    <scope>NUCLEOTIDE SEQUENCE</scope>
    <source>
        <strain evidence="19">L22</strain>
    </source>
</reference>
<feature type="transmembrane region" description="Helical" evidence="16">
    <location>
        <begin position="20"/>
        <end position="42"/>
    </location>
</feature>
<dbReference type="SMART" id="SM00388">
    <property type="entry name" value="HisKA"/>
    <property type="match status" value="1"/>
</dbReference>
<evidence type="ECO:0000256" key="1">
    <source>
        <dbReference type="ARBA" id="ARBA00000085"/>
    </source>
</evidence>
<evidence type="ECO:0000259" key="18">
    <source>
        <dbReference type="PROSITE" id="PS50885"/>
    </source>
</evidence>
<dbReference type="EC" id="2.7.13.3" evidence="3"/>
<dbReference type="Pfam" id="PF00512">
    <property type="entry name" value="HisKA"/>
    <property type="match status" value="1"/>
</dbReference>
<sequence length="501" mass="54616">MTRLLARLPRLRLFPRSMAWQLVALLIAVALAAQALTLVLLVDERRNAIQIANREQVLSRTASLVRLIEETPASVHQRILDTASGGRLTFTVDPEASVTRAPQSRGEIAVTGALSEMLDDAPDIRAAIDIDRPPRPRDRAREAERKAAEGGPETAEERIRREQRAAERLERWRAREAERERDGRPRHGAAGVTAAISVPLADGRFLNVFAQFGPPPPLLGPAFYSTLAITLAMVLVVALSVRRITRPLRALGEAADRFGRGESVAQLPETGPIEVKQATAAFNAMQERIGRFVTDRTRLLGAISHDLRTPLTALRLRAEFVDDDEIRAKLIETIDEMSRMTEATLAFAREDASHEPARAVDLAALVAAVADDFADMGEAVSADVPARLDLVVRPTALRRALRNLIENALRYGGAARVTLKEGTDDLSIRIDDDGPGIPPDRMDDVFEPFLRLETSRSQDTGGVGLGLATARSIVHAHGGEIRLANRPEGGLSATIHLPRPG</sequence>
<dbReference type="Pfam" id="PF00672">
    <property type="entry name" value="HAMP"/>
    <property type="match status" value="1"/>
</dbReference>
<dbReference type="GO" id="GO:0000155">
    <property type="term" value="F:phosphorelay sensor kinase activity"/>
    <property type="evidence" value="ECO:0007669"/>
    <property type="project" value="InterPro"/>
</dbReference>
<dbReference type="SUPFAM" id="SSF55874">
    <property type="entry name" value="ATPase domain of HSP90 chaperone/DNA topoisomerase II/histidine kinase"/>
    <property type="match status" value="1"/>
</dbReference>
<keyword evidence="9" id="KW-0547">Nucleotide-binding</keyword>
<evidence type="ECO:0000256" key="15">
    <source>
        <dbReference type="SAM" id="MobiDB-lite"/>
    </source>
</evidence>
<dbReference type="Proteomes" id="UP000631694">
    <property type="component" value="Unassembled WGS sequence"/>
</dbReference>
<feature type="domain" description="Histidine kinase" evidence="17">
    <location>
        <begin position="302"/>
        <end position="501"/>
    </location>
</feature>
<dbReference type="SUPFAM" id="SSF47384">
    <property type="entry name" value="Homodimeric domain of signal transducing histidine kinase"/>
    <property type="match status" value="1"/>
</dbReference>
<feature type="transmembrane region" description="Helical" evidence="16">
    <location>
        <begin position="222"/>
        <end position="241"/>
    </location>
</feature>
<comment type="caution">
    <text evidence="19">The sequence shown here is derived from an EMBL/GenBank/DDBJ whole genome shotgun (WGS) entry which is preliminary data.</text>
</comment>
<dbReference type="InterPro" id="IPR003661">
    <property type="entry name" value="HisK_dim/P_dom"/>
</dbReference>
<name>A0A931I2D6_9HYPH</name>
<dbReference type="InterPro" id="IPR003594">
    <property type="entry name" value="HATPase_dom"/>
</dbReference>
<dbReference type="CDD" id="cd00075">
    <property type="entry name" value="HATPase"/>
    <property type="match status" value="1"/>
</dbReference>
<dbReference type="Gene3D" id="3.30.565.10">
    <property type="entry name" value="Histidine kinase-like ATPase, C-terminal domain"/>
    <property type="match status" value="1"/>
</dbReference>
<evidence type="ECO:0000256" key="14">
    <source>
        <dbReference type="ARBA" id="ARBA00023136"/>
    </source>
</evidence>
<evidence type="ECO:0000256" key="4">
    <source>
        <dbReference type="ARBA" id="ARBA00022475"/>
    </source>
</evidence>
<dbReference type="Gene3D" id="1.10.8.500">
    <property type="entry name" value="HAMP domain in histidine kinase"/>
    <property type="match status" value="1"/>
</dbReference>
<evidence type="ECO:0000259" key="17">
    <source>
        <dbReference type="PROSITE" id="PS50109"/>
    </source>
</evidence>
<dbReference type="InterPro" id="IPR004358">
    <property type="entry name" value="Sig_transdc_His_kin-like_C"/>
</dbReference>
<keyword evidence="10" id="KW-0418">Kinase</keyword>
<dbReference type="InterPro" id="IPR005467">
    <property type="entry name" value="His_kinase_dom"/>
</dbReference>
<dbReference type="PROSITE" id="PS50109">
    <property type="entry name" value="HIS_KIN"/>
    <property type="match status" value="1"/>
</dbReference>
<evidence type="ECO:0000256" key="10">
    <source>
        <dbReference type="ARBA" id="ARBA00022777"/>
    </source>
</evidence>
<dbReference type="PANTHER" id="PTHR44936:SF5">
    <property type="entry name" value="SENSOR HISTIDINE KINASE ENVZ"/>
    <property type="match status" value="1"/>
</dbReference>
<evidence type="ECO:0000256" key="9">
    <source>
        <dbReference type="ARBA" id="ARBA00022741"/>
    </source>
</evidence>
<comment type="catalytic activity">
    <reaction evidence="1">
        <text>ATP + protein L-histidine = ADP + protein N-phospho-L-histidine.</text>
        <dbReference type="EC" id="2.7.13.3"/>
    </reaction>
</comment>
<evidence type="ECO:0000256" key="3">
    <source>
        <dbReference type="ARBA" id="ARBA00012438"/>
    </source>
</evidence>
<evidence type="ECO:0000256" key="6">
    <source>
        <dbReference type="ARBA" id="ARBA00022553"/>
    </source>
</evidence>
<dbReference type="GO" id="GO:0005886">
    <property type="term" value="C:plasma membrane"/>
    <property type="evidence" value="ECO:0007669"/>
    <property type="project" value="UniProtKB-SubCell"/>
</dbReference>
<dbReference type="GO" id="GO:0005524">
    <property type="term" value="F:ATP binding"/>
    <property type="evidence" value="ECO:0007669"/>
    <property type="project" value="UniProtKB-KW"/>
</dbReference>
<dbReference type="PRINTS" id="PR00344">
    <property type="entry name" value="BCTRLSENSOR"/>
</dbReference>
<evidence type="ECO:0000256" key="16">
    <source>
        <dbReference type="SAM" id="Phobius"/>
    </source>
</evidence>
<dbReference type="InterPro" id="IPR050980">
    <property type="entry name" value="2C_sensor_his_kinase"/>
</dbReference>
<keyword evidence="20" id="KW-1185">Reference proteome</keyword>
<feature type="compositionally biased region" description="Basic and acidic residues" evidence="15">
    <location>
        <begin position="125"/>
        <end position="148"/>
    </location>
</feature>
<proteinExistence type="predicted"/>
<dbReference type="InterPro" id="IPR003660">
    <property type="entry name" value="HAMP_dom"/>
</dbReference>
<keyword evidence="4" id="KW-1003">Cell membrane</keyword>
<evidence type="ECO:0000256" key="13">
    <source>
        <dbReference type="ARBA" id="ARBA00023012"/>
    </source>
</evidence>
<dbReference type="Gene3D" id="1.10.287.130">
    <property type="match status" value="1"/>
</dbReference>
<feature type="region of interest" description="Disordered" evidence="15">
    <location>
        <begin position="125"/>
        <end position="160"/>
    </location>
</feature>
<dbReference type="EMBL" id="JADZLT010000050">
    <property type="protein sequence ID" value="MBH0238557.1"/>
    <property type="molecule type" value="Genomic_DNA"/>
</dbReference>
<evidence type="ECO:0000256" key="8">
    <source>
        <dbReference type="ARBA" id="ARBA00022692"/>
    </source>
</evidence>
<evidence type="ECO:0000256" key="11">
    <source>
        <dbReference type="ARBA" id="ARBA00022840"/>
    </source>
</evidence>
<keyword evidence="14 16" id="KW-0472">Membrane</keyword>
<comment type="subcellular location">
    <subcellularLocation>
        <location evidence="2">Cell inner membrane</location>
        <topology evidence="2">Multi-pass membrane protein</topology>
    </subcellularLocation>
</comment>
<keyword evidence="6" id="KW-0597">Phosphoprotein</keyword>
<keyword evidence="11" id="KW-0067">ATP-binding</keyword>